<keyword evidence="1" id="KW-0812">Transmembrane</keyword>
<proteinExistence type="predicted"/>
<accession>A0ABZ0HM13</accession>
<organism evidence="2 3">
    <name type="scientific">Methylocapsa polymorpha</name>
    <dbReference type="NCBI Taxonomy" id="3080828"/>
    <lineage>
        <taxon>Bacteria</taxon>
        <taxon>Pseudomonadati</taxon>
        <taxon>Pseudomonadota</taxon>
        <taxon>Alphaproteobacteria</taxon>
        <taxon>Hyphomicrobiales</taxon>
        <taxon>Beijerinckiaceae</taxon>
        <taxon>Methylocapsa</taxon>
    </lineage>
</organism>
<protein>
    <submittedName>
        <fullName evidence="2">DUF4337 family protein</fullName>
    </submittedName>
</protein>
<dbReference type="Pfam" id="PF14235">
    <property type="entry name" value="DUF4337"/>
    <property type="match status" value="1"/>
</dbReference>
<feature type="transmembrane region" description="Helical" evidence="1">
    <location>
        <begin position="140"/>
        <end position="161"/>
    </location>
</feature>
<evidence type="ECO:0000313" key="2">
    <source>
        <dbReference type="EMBL" id="WOJ88183.1"/>
    </source>
</evidence>
<keyword evidence="3" id="KW-1185">Reference proteome</keyword>
<dbReference type="EMBL" id="CP136862">
    <property type="protein sequence ID" value="WOJ88183.1"/>
    <property type="molecule type" value="Genomic_DNA"/>
</dbReference>
<keyword evidence="1" id="KW-0472">Membrane</keyword>
<name>A0ABZ0HM13_9HYPH</name>
<sequence length="187" mass="20449">MTDSPTEHFEHAEHAEHVAHLGDSFLTKVSITIAILAVVAATVGSLETIETAATIGDKNAAVLLQNRATDNWNFYQAKSIKKNLYAIAAAQGGAAADDFKKQSQRYGEDENELFAKGQALEHQTEEKLNDSERHEHRHHILTVSVTFLHIAIAIATISIIIRGRRWPWHTSIALGLAGALGAAYAYL</sequence>
<evidence type="ECO:0000256" key="1">
    <source>
        <dbReference type="SAM" id="Phobius"/>
    </source>
</evidence>
<dbReference type="RefSeq" id="WP_407337623.1">
    <property type="nucleotide sequence ID" value="NZ_CP136862.1"/>
</dbReference>
<reference evidence="2 3" key="1">
    <citation type="submission" date="2023-10" db="EMBL/GenBank/DDBJ databases">
        <title>Novel methanotroph of the genus Methylocapsa from a subarctic wetland.</title>
        <authorList>
            <person name="Belova S.E."/>
            <person name="Oshkin I.Y."/>
            <person name="Miroshnikov K."/>
            <person name="Dedysh S.N."/>
        </authorList>
    </citation>
    <scope>NUCLEOTIDE SEQUENCE [LARGE SCALE GENOMIC DNA]</scope>
    <source>
        <strain evidence="2 3">RX1</strain>
    </source>
</reference>
<dbReference type="InterPro" id="IPR025570">
    <property type="entry name" value="DUF4337"/>
</dbReference>
<gene>
    <name evidence="2" type="ORF">RZS28_09995</name>
</gene>
<keyword evidence="1" id="KW-1133">Transmembrane helix</keyword>
<dbReference type="Proteomes" id="UP001626536">
    <property type="component" value="Chromosome"/>
</dbReference>
<feature type="transmembrane region" description="Helical" evidence="1">
    <location>
        <begin position="167"/>
        <end position="186"/>
    </location>
</feature>
<evidence type="ECO:0000313" key="3">
    <source>
        <dbReference type="Proteomes" id="UP001626536"/>
    </source>
</evidence>